<dbReference type="KEGG" id="cvn:111101380"/>
<reference evidence="2" key="1">
    <citation type="submission" date="2025-08" db="UniProtKB">
        <authorList>
            <consortium name="RefSeq"/>
        </authorList>
    </citation>
    <scope>IDENTIFICATION</scope>
    <source>
        <tissue evidence="2">Whole sample</tissue>
    </source>
</reference>
<dbReference type="AlphaFoldDB" id="A0A8B8ADL8"/>
<dbReference type="GeneID" id="111101380"/>
<accession>A0A8B8ADL8</accession>
<proteinExistence type="predicted"/>
<dbReference type="RefSeq" id="XP_022289556.1">
    <property type="nucleotide sequence ID" value="XM_022433848.1"/>
</dbReference>
<keyword evidence="1" id="KW-1185">Reference proteome</keyword>
<evidence type="ECO:0000313" key="2">
    <source>
        <dbReference type="RefSeq" id="XP_022289556.1"/>
    </source>
</evidence>
<dbReference type="OrthoDB" id="6072251at2759"/>
<evidence type="ECO:0000313" key="1">
    <source>
        <dbReference type="Proteomes" id="UP000694844"/>
    </source>
</evidence>
<organism evidence="1 2">
    <name type="scientific">Crassostrea virginica</name>
    <name type="common">Eastern oyster</name>
    <dbReference type="NCBI Taxonomy" id="6565"/>
    <lineage>
        <taxon>Eukaryota</taxon>
        <taxon>Metazoa</taxon>
        <taxon>Spiralia</taxon>
        <taxon>Lophotrochozoa</taxon>
        <taxon>Mollusca</taxon>
        <taxon>Bivalvia</taxon>
        <taxon>Autobranchia</taxon>
        <taxon>Pteriomorphia</taxon>
        <taxon>Ostreida</taxon>
        <taxon>Ostreoidea</taxon>
        <taxon>Ostreidae</taxon>
        <taxon>Crassostrea</taxon>
    </lineage>
</organism>
<protein>
    <submittedName>
        <fullName evidence="2">Uncharacterized protein LOC111101380</fullName>
    </submittedName>
</protein>
<name>A0A8B8ADL8_CRAVI</name>
<sequence>MFASDSEFSKTSSDVEQFPKCTSDWDCHFVDKLCVKYKQEDIIRIISSEWALFHLYEEDHLEIERCLNACDLKLNYDSLEDLAPDTTTPIEKFVKGWEPSQLQLRVMQTEPLLEKFVFKLEEFNYCLAQIVSENKPNMKISEWKYQCLFEKLLHLFSIYTWTQPFISTKKSQIMGRMVSTKADILCCCKDPALPRPILCACQVKKTLSDEICPELSPPRKKSRNTTQLDTSNTYIDEHSLFSQHIGELFVYLDKSARNEGILGITVEKTLVRVTFLRVKEPCLEKIRNMPVNRPGSVKLSDDEHPVFFYSEQFNFLKRNDRKTLFKALLLIRLMQDRFEAGRSAARY</sequence>
<dbReference type="Proteomes" id="UP000694844">
    <property type="component" value="Chromosome 6"/>
</dbReference>
<gene>
    <name evidence="2" type="primary">LOC111101380</name>
</gene>